<dbReference type="AlphaFoldDB" id="A0AB39BVG3"/>
<evidence type="ECO:0000313" key="1">
    <source>
        <dbReference type="EMBL" id="XDI37789.1"/>
    </source>
</evidence>
<proteinExistence type="predicted"/>
<dbReference type="EMBL" id="CP162551">
    <property type="protein sequence ID" value="XDI37789.1"/>
    <property type="molecule type" value="Genomic_DNA"/>
</dbReference>
<gene>
    <name evidence="1" type="ORF">AB3N04_05570</name>
</gene>
<name>A0AB39BVG3_9BACI</name>
<organism evidence="1">
    <name type="scientific">Alkalihalophilus sp. As8PL</name>
    <dbReference type="NCBI Taxonomy" id="3237103"/>
    <lineage>
        <taxon>Bacteria</taxon>
        <taxon>Bacillati</taxon>
        <taxon>Bacillota</taxon>
        <taxon>Bacilli</taxon>
        <taxon>Bacillales</taxon>
        <taxon>Bacillaceae</taxon>
        <taxon>Alkalihalophilus</taxon>
    </lineage>
</organism>
<sequence length="64" mass="7294">MDMIDHKSLNEASEAVFQLLKDSIGINTFFIAKNDGITVDILSVENRNKILLEKGFQIDFQDSY</sequence>
<accession>A0AB39BVG3</accession>
<protein>
    <submittedName>
        <fullName evidence="1">Uncharacterized protein</fullName>
    </submittedName>
</protein>
<reference evidence="1" key="1">
    <citation type="submission" date="2024-07" db="EMBL/GenBank/DDBJ databases">
        <title>Identification and characteristics of an arsenic-resistant bacterial isolate, which belongs to a novel species.</title>
        <authorList>
            <person name="Juszczyk A."/>
            <person name="Kowalczyk A."/>
            <person name="Was K."/>
            <person name="Kosowicz W."/>
            <person name="Budzyn A."/>
            <person name="Latowski D."/>
        </authorList>
    </citation>
    <scope>NUCLEOTIDE SEQUENCE</scope>
    <source>
        <strain evidence="1">As8PL</strain>
    </source>
</reference>
<dbReference type="RefSeq" id="WP_368505117.1">
    <property type="nucleotide sequence ID" value="NZ_CP162551.1"/>
</dbReference>